<evidence type="ECO:0000313" key="2">
    <source>
        <dbReference type="EMBL" id="KNG90335.1"/>
    </source>
</evidence>
<evidence type="ECO:0000313" key="3">
    <source>
        <dbReference type="Proteomes" id="UP000037505"/>
    </source>
</evidence>
<dbReference type="Gene3D" id="3.10.180.10">
    <property type="entry name" value="2,3-Dihydroxybiphenyl 1,2-Dioxygenase, domain 1"/>
    <property type="match status" value="1"/>
</dbReference>
<feature type="domain" description="VOC" evidence="1">
    <location>
        <begin position="2"/>
        <end position="130"/>
    </location>
</feature>
<dbReference type="InterPro" id="IPR037523">
    <property type="entry name" value="VOC_core"/>
</dbReference>
<dbReference type="AlphaFoldDB" id="A0A0L1JEY0"/>
<dbReference type="OrthoDB" id="10249419at2759"/>
<name>A0A0L1JEY0_ASPN3</name>
<evidence type="ECO:0000259" key="1">
    <source>
        <dbReference type="PROSITE" id="PS51819"/>
    </source>
</evidence>
<comment type="caution">
    <text evidence="2">The sequence shown here is derived from an EMBL/GenBank/DDBJ whole genome shotgun (WGS) entry which is preliminary data.</text>
</comment>
<gene>
    <name evidence="2" type="ORF">ANOM_001429</name>
</gene>
<proteinExistence type="predicted"/>
<dbReference type="InterPro" id="IPR004360">
    <property type="entry name" value="Glyas_Fos-R_dOase_dom"/>
</dbReference>
<dbReference type="SUPFAM" id="SSF54593">
    <property type="entry name" value="Glyoxalase/Bleomycin resistance protein/Dihydroxybiphenyl dioxygenase"/>
    <property type="match status" value="1"/>
</dbReference>
<dbReference type="PROSITE" id="PS51819">
    <property type="entry name" value="VOC"/>
    <property type="match status" value="1"/>
</dbReference>
<dbReference type="GeneID" id="26803233"/>
<dbReference type="EMBL" id="JNOM01000015">
    <property type="protein sequence ID" value="KNG90335.1"/>
    <property type="molecule type" value="Genomic_DNA"/>
</dbReference>
<sequence length="133" mass="14986">MAIDHTSLCVPEDKFQECLKFYLEALKPLGYEIRQQYGEFVVGLGSVDEDLEDYKRADFWIFGTKTVPERPIHIAFTCHSYATVDAFHAAAVKAGGKDNGRPGLRTFYHPKYYAAFVLDPAGNNIEAVDHDSH</sequence>
<reference evidence="2 3" key="1">
    <citation type="submission" date="2014-06" db="EMBL/GenBank/DDBJ databases">
        <title>The Genome of the Aflatoxigenic Filamentous Fungus Aspergillus nomius.</title>
        <authorList>
            <person name="Moore M.G."/>
            <person name="Shannon B.M."/>
            <person name="Brian M.M."/>
        </authorList>
    </citation>
    <scope>NUCLEOTIDE SEQUENCE [LARGE SCALE GENOMIC DNA]</scope>
    <source>
        <strain evidence="2 3">NRRL 13137</strain>
    </source>
</reference>
<protein>
    <submittedName>
        <fullName evidence="2">Glyoxalase family protein</fullName>
    </submittedName>
</protein>
<organism evidence="2 3">
    <name type="scientific">Aspergillus nomiae NRRL (strain ATCC 15546 / NRRL 13137 / CBS 260.88 / M93)</name>
    <dbReference type="NCBI Taxonomy" id="1509407"/>
    <lineage>
        <taxon>Eukaryota</taxon>
        <taxon>Fungi</taxon>
        <taxon>Dikarya</taxon>
        <taxon>Ascomycota</taxon>
        <taxon>Pezizomycotina</taxon>
        <taxon>Eurotiomycetes</taxon>
        <taxon>Eurotiomycetidae</taxon>
        <taxon>Eurotiales</taxon>
        <taxon>Aspergillaceae</taxon>
        <taxon>Aspergillus</taxon>
        <taxon>Aspergillus subgen. Circumdati</taxon>
    </lineage>
</organism>
<keyword evidence="3" id="KW-1185">Reference proteome</keyword>
<dbReference type="STRING" id="1509407.A0A0L1JEY0"/>
<dbReference type="InterPro" id="IPR029068">
    <property type="entry name" value="Glyas_Bleomycin-R_OHBP_Dase"/>
</dbReference>
<dbReference type="RefSeq" id="XP_015411258.1">
    <property type="nucleotide sequence ID" value="XM_015546686.1"/>
</dbReference>
<dbReference type="PANTHER" id="PTHR35006:SF2">
    <property type="entry name" value="GLYOXALASE FAMILY PROTEIN (AFU_ORTHOLOGUE AFUA_5G14830)"/>
    <property type="match status" value="1"/>
</dbReference>
<accession>A0A0L1JEY0</accession>
<dbReference type="PANTHER" id="PTHR35006">
    <property type="entry name" value="GLYOXALASE FAMILY PROTEIN (AFU_ORTHOLOGUE AFUA_5G14830)"/>
    <property type="match status" value="1"/>
</dbReference>
<dbReference type="Pfam" id="PF00903">
    <property type="entry name" value="Glyoxalase"/>
    <property type="match status" value="1"/>
</dbReference>
<dbReference type="Proteomes" id="UP000037505">
    <property type="component" value="Unassembled WGS sequence"/>
</dbReference>
<dbReference type="CDD" id="cd07262">
    <property type="entry name" value="VOC_like"/>
    <property type="match status" value="1"/>
</dbReference>